<dbReference type="InterPro" id="IPR029151">
    <property type="entry name" value="Sensor-like_sf"/>
</dbReference>
<dbReference type="Pfam" id="PF00015">
    <property type="entry name" value="MCPsignal"/>
    <property type="match status" value="1"/>
</dbReference>
<name>A0ABY3SKQ8_9BACL</name>
<dbReference type="SUPFAM" id="SSF103190">
    <property type="entry name" value="Sensory domain-like"/>
    <property type="match status" value="1"/>
</dbReference>
<dbReference type="RefSeq" id="WP_235121115.1">
    <property type="nucleotide sequence ID" value="NZ_CP090978.1"/>
</dbReference>
<keyword evidence="3" id="KW-1133">Transmembrane helix</keyword>
<feature type="domain" description="Methyl-accepting transducer" evidence="4">
    <location>
        <begin position="97"/>
        <end position="333"/>
    </location>
</feature>
<evidence type="ECO:0000256" key="1">
    <source>
        <dbReference type="ARBA" id="ARBA00023224"/>
    </source>
</evidence>
<dbReference type="Gene3D" id="1.10.287.950">
    <property type="entry name" value="Methyl-accepting chemotaxis protein"/>
    <property type="match status" value="1"/>
</dbReference>
<reference evidence="5 6" key="1">
    <citation type="journal article" date="2024" name="Int. J. Syst. Evol. Microbiol.">
        <title>Paenibacillus hexagrammi sp. nov., a novel bacterium isolated from the gut content of Hexagrammos agrammus.</title>
        <authorList>
            <person name="Jung H.K."/>
            <person name="Kim D.G."/>
            <person name="Zin H."/>
            <person name="Park J."/>
            <person name="Jung H."/>
            <person name="Kim Y.O."/>
            <person name="Kong H.J."/>
            <person name="Kim J.W."/>
            <person name="Kim Y.S."/>
        </authorList>
    </citation>
    <scope>NUCLEOTIDE SEQUENCE [LARGE SCALE GENOMIC DNA]</scope>
    <source>
        <strain evidence="5 6">YPD9-1</strain>
    </source>
</reference>
<dbReference type="PROSITE" id="PS50111">
    <property type="entry name" value="CHEMOTAXIS_TRANSDUC_2"/>
    <property type="match status" value="1"/>
</dbReference>
<evidence type="ECO:0000256" key="3">
    <source>
        <dbReference type="SAM" id="Phobius"/>
    </source>
</evidence>
<accession>A0ABY3SKQ8</accession>
<dbReference type="EMBL" id="CP090978">
    <property type="protein sequence ID" value="UJF34541.1"/>
    <property type="molecule type" value="Genomic_DNA"/>
</dbReference>
<feature type="transmembrane region" description="Helical" evidence="3">
    <location>
        <begin position="12"/>
        <end position="28"/>
    </location>
</feature>
<evidence type="ECO:0000256" key="2">
    <source>
        <dbReference type="PROSITE-ProRule" id="PRU00284"/>
    </source>
</evidence>
<evidence type="ECO:0000313" key="6">
    <source>
        <dbReference type="Proteomes" id="UP001649230"/>
    </source>
</evidence>
<keyword evidence="3" id="KW-0812">Transmembrane</keyword>
<evidence type="ECO:0000259" key="4">
    <source>
        <dbReference type="PROSITE" id="PS50111"/>
    </source>
</evidence>
<dbReference type="PANTHER" id="PTHR32089">
    <property type="entry name" value="METHYL-ACCEPTING CHEMOTAXIS PROTEIN MCPB"/>
    <property type="match status" value="1"/>
</dbReference>
<evidence type="ECO:0000313" key="5">
    <source>
        <dbReference type="EMBL" id="UJF34541.1"/>
    </source>
</evidence>
<dbReference type="CDD" id="cd18773">
    <property type="entry name" value="PDC1_HK_sensor"/>
    <property type="match status" value="1"/>
</dbReference>
<dbReference type="SMART" id="SM00283">
    <property type="entry name" value="MA"/>
    <property type="match status" value="1"/>
</dbReference>
<feature type="transmembrane region" description="Helical" evidence="3">
    <location>
        <begin position="34"/>
        <end position="52"/>
    </location>
</feature>
<dbReference type="PANTHER" id="PTHR32089:SF112">
    <property type="entry name" value="LYSOZYME-LIKE PROTEIN-RELATED"/>
    <property type="match status" value="1"/>
</dbReference>
<dbReference type="InterPro" id="IPR004089">
    <property type="entry name" value="MCPsignal_dom"/>
</dbReference>
<protein>
    <submittedName>
        <fullName evidence="5">Methyl-accepting chemotaxis protein</fullName>
    </submittedName>
</protein>
<keyword evidence="6" id="KW-1185">Reference proteome</keyword>
<organism evidence="5 6">
    <name type="scientific">Paenibacillus hexagrammi</name>
    <dbReference type="NCBI Taxonomy" id="2908839"/>
    <lineage>
        <taxon>Bacteria</taxon>
        <taxon>Bacillati</taxon>
        <taxon>Bacillota</taxon>
        <taxon>Bacilli</taxon>
        <taxon>Bacillales</taxon>
        <taxon>Paenibacillaceae</taxon>
        <taxon>Paenibacillus</taxon>
    </lineage>
</organism>
<dbReference type="SUPFAM" id="SSF58104">
    <property type="entry name" value="Methyl-accepting chemotaxis protein (MCP) signaling domain"/>
    <property type="match status" value="1"/>
</dbReference>
<gene>
    <name evidence="5" type="ORF">L0M14_04990</name>
</gene>
<sequence>MPMNVHNKRSGLFLGVTLAGIVVSLLSVVSPSRWSTIVTLAVFLFLGVYGWLGRSGSAAAGGNEVAKNEHEQFISFIQESQVVADRLAGAVEEVNRSVSQLTQIADMSIQGEEDLKARSYHAVEQMQEAFASIQQVAAAADQILDSSLHMHQESEQTKDTVVEVCRSLNATDEVMSELHRNTDIMQKKIQDLTAHTSKIEEINTFVAEVVSQTSLLALNASIEAARAGEQGRGFSVVAQEIKKLAAQSHEAVTRSSEILTSIESGVSQVVAAVDEEKKSVERGISEMKIIKEKIDVIFSLIVHVNSLVASTTSATEQQSSLVTGTTSSLGMVVDLMNEAMSSVEHTLVQMKKQRKEVEMLRSLNVNLDRSSSELITAIQAVDLETKETELQANVNEMKQLLNSISLMPDIASLQENKHAAELSAILRKTAGMEAIWSNRADGTFIYSLPEAGLANAKSREWWKQAMSGQLYISESYVSAITKKPCKTLSKAILGSDGSPIGVIGIDLMLK</sequence>
<proteinExistence type="predicted"/>
<dbReference type="Gene3D" id="3.30.450.20">
    <property type="entry name" value="PAS domain"/>
    <property type="match status" value="1"/>
</dbReference>
<keyword evidence="3" id="KW-0472">Membrane</keyword>
<keyword evidence="1 2" id="KW-0807">Transducer</keyword>
<dbReference type="Proteomes" id="UP001649230">
    <property type="component" value="Chromosome"/>
</dbReference>